<accession>A0A915IPQ0</accession>
<name>A0A915IPQ0_ROMCU</name>
<reference evidence="2" key="1">
    <citation type="submission" date="2022-11" db="UniProtKB">
        <authorList>
            <consortium name="WormBaseParasite"/>
        </authorList>
    </citation>
    <scope>IDENTIFICATION</scope>
</reference>
<dbReference type="Proteomes" id="UP000887565">
    <property type="component" value="Unplaced"/>
</dbReference>
<protein>
    <submittedName>
        <fullName evidence="2">Uncharacterized protein</fullName>
    </submittedName>
</protein>
<keyword evidence="1" id="KW-1185">Reference proteome</keyword>
<proteinExistence type="predicted"/>
<dbReference type="WBParaSite" id="nRc.2.0.1.t15408-RA">
    <property type="protein sequence ID" value="nRc.2.0.1.t15408-RA"/>
    <property type="gene ID" value="nRc.2.0.1.g15408"/>
</dbReference>
<dbReference type="AlphaFoldDB" id="A0A915IPQ0"/>
<evidence type="ECO:0000313" key="1">
    <source>
        <dbReference type="Proteomes" id="UP000887565"/>
    </source>
</evidence>
<evidence type="ECO:0000313" key="2">
    <source>
        <dbReference type="WBParaSite" id="nRc.2.0.1.t15408-RA"/>
    </source>
</evidence>
<sequence>MTSCEISAEFYNPYFWMCRQQPGFSGKASYNDDMYVIIDFSSGSETSTSKNISDNRAKLEVFELEEKPAACR</sequence>
<organism evidence="1 2">
    <name type="scientific">Romanomermis culicivorax</name>
    <name type="common">Nematode worm</name>
    <dbReference type="NCBI Taxonomy" id="13658"/>
    <lineage>
        <taxon>Eukaryota</taxon>
        <taxon>Metazoa</taxon>
        <taxon>Ecdysozoa</taxon>
        <taxon>Nematoda</taxon>
        <taxon>Enoplea</taxon>
        <taxon>Dorylaimia</taxon>
        <taxon>Mermithida</taxon>
        <taxon>Mermithoidea</taxon>
        <taxon>Mermithidae</taxon>
        <taxon>Romanomermis</taxon>
    </lineage>
</organism>